<name>L8HVL5_9CETA</name>
<comment type="function">
    <text evidence="4">Part of the small subunit (SSU) processome, first precursor of the small eukaryotic ribosomal subunit. During the assembly of the SSU processome in the nucleolus, many ribosome biogenesis factors, an RNA chaperone and ribosomal proteins associate with the nascent pre-rRNA and work in concert to generate RNA folding, modifications, rearrangements and cleavage as well as targeted degradation of pre-ribosomal RNA by the RNA exosome. Subunit of the 40S ribosomal complex.</text>
</comment>
<evidence type="ECO:0000256" key="4">
    <source>
        <dbReference type="ARBA" id="ARBA00045472"/>
    </source>
</evidence>
<dbReference type="GO" id="GO:0003735">
    <property type="term" value="F:structural constituent of ribosome"/>
    <property type="evidence" value="ECO:0007669"/>
    <property type="project" value="InterPro"/>
</dbReference>
<gene>
    <name evidence="8" type="ORF">M91_13488</name>
</gene>
<dbReference type="InterPro" id="IPR000530">
    <property type="entry name" value="Ribosomal_eS12"/>
</dbReference>
<evidence type="ECO:0000313" key="9">
    <source>
        <dbReference type="Proteomes" id="UP000011080"/>
    </source>
</evidence>
<dbReference type="InterPro" id="IPR004038">
    <property type="entry name" value="Ribosomal_eL8/eL30/eS12/Gad45"/>
</dbReference>
<protein>
    <recommendedName>
        <fullName evidence="6">40S ribosomal protein S12</fullName>
    </recommendedName>
</protein>
<dbReference type="EMBL" id="JH882912">
    <property type="protein sequence ID" value="ELR47923.1"/>
    <property type="molecule type" value="Genomic_DNA"/>
</dbReference>
<dbReference type="PRINTS" id="PR00972">
    <property type="entry name" value="RIBSOMALS12E"/>
</dbReference>
<accession>L8HVL5</accession>
<dbReference type="AlphaFoldDB" id="L8HVL5"/>
<comment type="similarity">
    <text evidence="1 6">Belongs to the eukaryotic ribosomal protein eS12 family.</text>
</comment>
<dbReference type="GO" id="GO:0005840">
    <property type="term" value="C:ribosome"/>
    <property type="evidence" value="ECO:0007669"/>
    <property type="project" value="UniProtKB-KW"/>
</dbReference>
<evidence type="ECO:0000259" key="7">
    <source>
        <dbReference type="Pfam" id="PF01248"/>
    </source>
</evidence>
<dbReference type="SUPFAM" id="SSF55315">
    <property type="entry name" value="L30e-like"/>
    <property type="match status" value="1"/>
</dbReference>
<dbReference type="Pfam" id="PF01248">
    <property type="entry name" value="Ribosomal_L7Ae"/>
    <property type="match status" value="1"/>
</dbReference>
<keyword evidence="2 6" id="KW-0689">Ribosomal protein</keyword>
<keyword evidence="3 6" id="KW-0687">Ribonucleoprotein</keyword>
<feature type="domain" description="Ribosomal protein eL8/eL30/eS12/Gadd45" evidence="7">
    <location>
        <begin position="17"/>
        <end position="86"/>
    </location>
</feature>
<evidence type="ECO:0000256" key="1">
    <source>
        <dbReference type="ARBA" id="ARBA00005824"/>
    </source>
</evidence>
<organism evidence="8 9">
    <name type="scientific">Bos mutus</name>
    <name type="common">wild yak</name>
    <dbReference type="NCBI Taxonomy" id="72004"/>
    <lineage>
        <taxon>Eukaryota</taxon>
        <taxon>Metazoa</taxon>
        <taxon>Chordata</taxon>
        <taxon>Craniata</taxon>
        <taxon>Vertebrata</taxon>
        <taxon>Euteleostomi</taxon>
        <taxon>Mammalia</taxon>
        <taxon>Eutheria</taxon>
        <taxon>Laurasiatheria</taxon>
        <taxon>Artiodactyla</taxon>
        <taxon>Ruminantia</taxon>
        <taxon>Pecora</taxon>
        <taxon>Bovidae</taxon>
        <taxon>Bovinae</taxon>
        <taxon>Bos</taxon>
    </lineage>
</organism>
<sequence>MAEEGIVAGGVIDINPALQEVLKTIVIHDGLARGTHKAAKPLDKCQVHLCMLPSNCDEPLCQVGGGLCAIHQINAIKADDNKKLRESSVLYTKSMQLGLMTTRNYGNGFKVVGCICVVGKDYGKESQAHDAIKEYFRCKK</sequence>
<dbReference type="GO" id="GO:0006412">
    <property type="term" value="P:translation"/>
    <property type="evidence" value="ECO:0007669"/>
    <property type="project" value="InterPro"/>
</dbReference>
<evidence type="ECO:0000256" key="5">
    <source>
        <dbReference type="ARBA" id="ARBA00046349"/>
    </source>
</evidence>
<dbReference type="Gene3D" id="3.30.1330.30">
    <property type="match status" value="1"/>
</dbReference>
<proteinExistence type="inferred from homology"/>
<dbReference type="Proteomes" id="UP000011080">
    <property type="component" value="Unassembled WGS sequence"/>
</dbReference>
<dbReference type="InterPro" id="IPR029064">
    <property type="entry name" value="Ribosomal_eL30-like_sf"/>
</dbReference>
<evidence type="ECO:0000313" key="8">
    <source>
        <dbReference type="EMBL" id="ELR47923.1"/>
    </source>
</evidence>
<dbReference type="GO" id="GO:1990904">
    <property type="term" value="C:ribonucleoprotein complex"/>
    <property type="evidence" value="ECO:0007669"/>
    <property type="project" value="UniProtKB-KW"/>
</dbReference>
<evidence type="ECO:0000256" key="6">
    <source>
        <dbReference type="RuleBase" id="RU000670"/>
    </source>
</evidence>
<dbReference type="PANTHER" id="PTHR11843">
    <property type="entry name" value="40S RIBOSOMAL PROTEIN S12"/>
    <property type="match status" value="1"/>
</dbReference>
<evidence type="ECO:0000256" key="3">
    <source>
        <dbReference type="ARBA" id="ARBA00023274"/>
    </source>
</evidence>
<comment type="subunit">
    <text evidence="5">Part of the small subunit (SSU) processome, composed of more than 70 proteins and the RNA chaperone small nucleolar RNA (snoRNA) U3. Subunit of the 40S ribosomal complex.</text>
</comment>
<dbReference type="STRING" id="72004.ENSBMUP00000029779"/>
<reference evidence="8 9" key="1">
    <citation type="journal article" date="2012" name="Nat. Genet.">
        <title>The yak genome and adaptation to life at high altitude.</title>
        <authorList>
            <person name="Qiu Q."/>
            <person name="Zhang G."/>
            <person name="Ma T."/>
            <person name="Qian W."/>
            <person name="Wang J."/>
            <person name="Ye Z."/>
            <person name="Cao C."/>
            <person name="Hu Q."/>
            <person name="Kim J."/>
            <person name="Larkin D.M."/>
            <person name="Auvil L."/>
            <person name="Capitanu B."/>
            <person name="Ma J."/>
            <person name="Lewin H.A."/>
            <person name="Qian X."/>
            <person name="Lang Y."/>
            <person name="Zhou R."/>
            <person name="Wang L."/>
            <person name="Wang K."/>
            <person name="Xia J."/>
            <person name="Liao S."/>
            <person name="Pan S."/>
            <person name="Lu X."/>
            <person name="Hou H."/>
            <person name="Wang Y."/>
            <person name="Zang X."/>
            <person name="Yin Y."/>
            <person name="Ma H."/>
            <person name="Zhang J."/>
            <person name="Wang Z."/>
            <person name="Zhang Y."/>
            <person name="Zhang D."/>
            <person name="Yonezawa T."/>
            <person name="Hasegawa M."/>
            <person name="Zhong Y."/>
            <person name="Liu W."/>
            <person name="Zhang Y."/>
            <person name="Huang Z."/>
            <person name="Zhang S."/>
            <person name="Long R."/>
            <person name="Yang H."/>
            <person name="Wang J."/>
            <person name="Lenstra J.A."/>
            <person name="Cooper D.N."/>
            <person name="Wu Y."/>
            <person name="Wang J."/>
            <person name="Shi P."/>
            <person name="Wang J."/>
            <person name="Liu J."/>
        </authorList>
    </citation>
    <scope>NUCLEOTIDE SEQUENCE [LARGE SCALE GENOMIC DNA]</scope>
    <source>
        <strain evidence="9">yakQH1</strain>
    </source>
</reference>
<evidence type="ECO:0000256" key="2">
    <source>
        <dbReference type="ARBA" id="ARBA00022980"/>
    </source>
</evidence>